<evidence type="ECO:0000313" key="4">
    <source>
        <dbReference type="Proteomes" id="UP000707451"/>
    </source>
</evidence>
<dbReference type="Proteomes" id="UP000707451">
    <property type="component" value="Unassembled WGS sequence"/>
</dbReference>
<feature type="region of interest" description="Disordered" evidence="2">
    <location>
        <begin position="600"/>
        <end position="621"/>
    </location>
</feature>
<feature type="compositionally biased region" description="Low complexity" evidence="2">
    <location>
        <begin position="604"/>
        <end position="613"/>
    </location>
</feature>
<dbReference type="OrthoDB" id="2442156at2759"/>
<dbReference type="EMBL" id="JAHRHY010000010">
    <property type="protein sequence ID" value="KAG9066339.1"/>
    <property type="molecule type" value="Genomic_DNA"/>
</dbReference>
<feature type="compositionally biased region" description="Polar residues" evidence="2">
    <location>
        <begin position="373"/>
        <end position="383"/>
    </location>
</feature>
<keyword evidence="1" id="KW-0175">Coiled coil</keyword>
<accession>A0A9P8BRS2</accession>
<proteinExistence type="predicted"/>
<reference evidence="3" key="1">
    <citation type="submission" date="2021-06" db="EMBL/GenBank/DDBJ databases">
        <title>Genome Sequence of Mortierella hyaline Strain SCG-10, a Cold-Adapted, Nitrate-Reducing Fungus Isolated from Soil in Minnesota, USA.</title>
        <authorList>
            <person name="Aldossari N."/>
        </authorList>
    </citation>
    <scope>NUCLEOTIDE SEQUENCE</scope>
    <source>
        <strain evidence="3">SCG-10</strain>
    </source>
</reference>
<feature type="compositionally biased region" description="Low complexity" evidence="2">
    <location>
        <begin position="400"/>
        <end position="410"/>
    </location>
</feature>
<feature type="coiled-coil region" evidence="1">
    <location>
        <begin position="25"/>
        <end position="52"/>
    </location>
</feature>
<feature type="region of interest" description="Disordered" evidence="2">
    <location>
        <begin position="344"/>
        <end position="411"/>
    </location>
</feature>
<feature type="compositionally biased region" description="Polar residues" evidence="2">
    <location>
        <begin position="468"/>
        <end position="484"/>
    </location>
</feature>
<dbReference type="AlphaFoldDB" id="A0A9P8BRS2"/>
<evidence type="ECO:0000256" key="2">
    <source>
        <dbReference type="SAM" id="MobiDB-lite"/>
    </source>
</evidence>
<evidence type="ECO:0000313" key="3">
    <source>
        <dbReference type="EMBL" id="KAG9066339.1"/>
    </source>
</evidence>
<comment type="caution">
    <text evidence="3">The sequence shown here is derived from an EMBL/GenBank/DDBJ whole genome shotgun (WGS) entry which is preliminary data.</text>
</comment>
<protein>
    <submittedName>
        <fullName evidence="3">Uncharacterized protein</fullName>
    </submittedName>
</protein>
<sequence>MTLTAQSNRNRHAVPPLPEADSIQIRRSEAEISQLERANLELTVALHRAQRELQERSTANTASLYHATYSPAATNLQEEWIQLGRTQQAIPYLQRQIESGLPPHHKQPNRDYSDCGRDYAGKADLTLSLTPRSKRRKLESLAVSSVIPRDLAMIKLEHIRAIYQNALVEVIRSHQSTAELYKENLRILSGDRECSSSNIHASISGRGHVSQSDQRLDQSLDSSHYFSEAMLLPPERSAQSSTELVVTPPNLKRARAWQTPSPLPFFNMDTVTGEADSDLTNPMLDPSRPLLAEPAQVRRGRTFTSSSTRSVAEGVSKVRASALSIISEQVEHTIHDLADTIISEPPGSVSSLDIPPLAPRQSINPQDLIVGNQKPQPNQTTPRTPKRQLMASPYRREEASSAAKVSPSAATRRDRYVRDLAKAKALSKKLVAMFRNKSTVAKASASSETSLAVKSEDTTATAELGVDNYTNKRPSSTETDSITSTMATPPTNTKAAAALRKSATLSPSHIPRAIKQQCRSGSTRSLASHRSGIHPDKLKSLTAGQLLRLMNRTLLGSSRLPVLPKAIVQKGVSSNVHLAPLRSAAKGPTSTVSAVTIEHSTSTSAPNVASPSSEAPPPSTVATGTIAEAAENQDIPPPVTTVTKAKTTTKPSAAVAVKSRRVTRSVLSNKFRRVTRSTAAAASQML</sequence>
<name>A0A9P8BRS2_9FUNG</name>
<gene>
    <name evidence="3" type="ORF">KI688_001563</name>
</gene>
<keyword evidence="4" id="KW-1185">Reference proteome</keyword>
<feature type="region of interest" description="Disordered" evidence="2">
    <location>
        <begin position="1"/>
        <end position="21"/>
    </location>
</feature>
<feature type="region of interest" description="Disordered" evidence="2">
    <location>
        <begin position="464"/>
        <end position="493"/>
    </location>
</feature>
<evidence type="ECO:0000256" key="1">
    <source>
        <dbReference type="SAM" id="Coils"/>
    </source>
</evidence>
<organism evidence="3 4">
    <name type="scientific">Linnemannia hyalina</name>
    <dbReference type="NCBI Taxonomy" id="64524"/>
    <lineage>
        <taxon>Eukaryota</taxon>
        <taxon>Fungi</taxon>
        <taxon>Fungi incertae sedis</taxon>
        <taxon>Mucoromycota</taxon>
        <taxon>Mortierellomycotina</taxon>
        <taxon>Mortierellomycetes</taxon>
        <taxon>Mortierellales</taxon>
        <taxon>Mortierellaceae</taxon>
        <taxon>Linnemannia</taxon>
    </lineage>
</organism>